<keyword evidence="10 13" id="KW-0472">Membrane</keyword>
<sequence length="741" mass="81786">MRLYCPLRPLAAAVLAAFPLAGWSQPDLAPSLPANQPTAEQALDEIRVIADPVADDVPSFHQQRERFLRRPGAETVVDTRHWQDKRLSNFEDAFALTPGIHAFARTDSTGGLYSIRGSDIATEGPRNGRGIRAYQDGVPLGRTEAGITNALMDMLAADYVEVYRGPNSLRFGALATGGALNFVSRTGRSFEGHGLRATVGSYGYRQVQYEYGFGAERDDVYVSVSSSRSDGYRRHDVSEYFRVTGNWGRDLGGGLNNRLYLHLGRTRDETSSTLPLATYWRDPRNPGQYAVEFDLDANFEYARLANRLVQRLDNRRRIEADAYLIWIRFDHLPSPFTGIVDRTWREHGLGVRYSGLHDLGGLEAELVGGLRYNGSHGDFFNWQHRNNGQDKGPKTMEADFRSRLIEAHGELALRLRSDLRAFFGLQLARGQRDYAEKPVPPVPACGPVVGTPPPFCQALGNQRPQPGSAASPASRSTDFDTVNPKLGINWEFSPRWFAFGSIARSFEAPTDSDVANAAGVGRRVDPQRAWTIEGGVRGGDEVLSADVTLYHMRIRGEILSECRPGIPNCAQNVAFNADRTIHNGIEAGFGARLARGLLADGDSLRIDGVWNWTDMRFDGDRRYGNNRLPVIPRHTLHVELTHRLPTGWHWGLNAHHVGSRTATYDGSGGAAFVVPGYTLWGLRLGYAPKGANWRVALDAKNLADKAYVAQFTPVPTAGTRSSPDIRPGVGRALYLSLSASF</sequence>
<dbReference type="PANTHER" id="PTHR32552">
    <property type="entry name" value="FERRICHROME IRON RECEPTOR-RELATED"/>
    <property type="match status" value="1"/>
</dbReference>
<comment type="caution">
    <text evidence="19">The sequence shown here is derived from an EMBL/GenBank/DDBJ whole genome shotgun (WGS) entry which is preliminary data.</text>
</comment>
<dbReference type="GO" id="GO:0009279">
    <property type="term" value="C:cell outer membrane"/>
    <property type="evidence" value="ECO:0007669"/>
    <property type="project" value="UniProtKB-SubCell"/>
</dbReference>
<dbReference type="InterPro" id="IPR012910">
    <property type="entry name" value="Plug_dom"/>
</dbReference>
<evidence type="ECO:0000259" key="18">
    <source>
        <dbReference type="Pfam" id="PF07715"/>
    </source>
</evidence>
<dbReference type="GO" id="GO:0006826">
    <property type="term" value="P:iron ion transport"/>
    <property type="evidence" value="ECO:0007669"/>
    <property type="project" value="UniProtKB-KW"/>
</dbReference>
<dbReference type="InterPro" id="IPR036942">
    <property type="entry name" value="Beta-barrel_TonB_sf"/>
</dbReference>
<dbReference type="Pfam" id="PF00593">
    <property type="entry name" value="TonB_dep_Rec_b-barrel"/>
    <property type="match status" value="1"/>
</dbReference>
<name>A0A554W4J4_9BURK</name>
<keyword evidence="20" id="KW-1185">Reference proteome</keyword>
<dbReference type="InterPro" id="IPR000531">
    <property type="entry name" value="Beta-barrel_TonB"/>
</dbReference>
<reference evidence="19 20" key="1">
    <citation type="submission" date="2019-07" db="EMBL/GenBank/DDBJ databases">
        <title>Tepidimonas alkaliphilus YIM 72238 draft genome.</title>
        <authorList>
            <person name="Da Costa M.S."/>
            <person name="Froufe H.J.C."/>
            <person name="Egas C."/>
            <person name="Albuquerque L."/>
        </authorList>
    </citation>
    <scope>NUCLEOTIDE SEQUENCE [LARGE SCALE GENOMIC DNA]</scope>
    <source>
        <strain evidence="19 20">YIM 72238</strain>
    </source>
</reference>
<feature type="domain" description="TonB-dependent receptor-like beta-barrel" evidence="17">
    <location>
        <begin position="229"/>
        <end position="702"/>
    </location>
</feature>
<evidence type="ECO:0000313" key="20">
    <source>
        <dbReference type="Proteomes" id="UP000315736"/>
    </source>
</evidence>
<comment type="subcellular location">
    <subcellularLocation>
        <location evidence="1 13">Cell outer membrane</location>
        <topology evidence="1 13">Multi-pass membrane protein</topology>
    </subcellularLocation>
</comment>
<accession>A0A554W4J4</accession>
<evidence type="ECO:0000256" key="13">
    <source>
        <dbReference type="PROSITE-ProRule" id="PRU01360"/>
    </source>
</evidence>
<dbReference type="Gene3D" id="2.170.130.10">
    <property type="entry name" value="TonB-dependent receptor, plug domain"/>
    <property type="match status" value="1"/>
</dbReference>
<evidence type="ECO:0000259" key="17">
    <source>
        <dbReference type="Pfam" id="PF00593"/>
    </source>
</evidence>
<evidence type="ECO:0000256" key="16">
    <source>
        <dbReference type="SAM" id="SignalP"/>
    </source>
</evidence>
<evidence type="ECO:0000256" key="3">
    <source>
        <dbReference type="ARBA" id="ARBA00022448"/>
    </source>
</evidence>
<evidence type="ECO:0000256" key="8">
    <source>
        <dbReference type="ARBA" id="ARBA00023065"/>
    </source>
</evidence>
<dbReference type="InterPro" id="IPR039426">
    <property type="entry name" value="TonB-dep_rcpt-like"/>
</dbReference>
<protein>
    <submittedName>
        <fullName evidence="19">Fe(3+) dicitrate transport protein FecA</fullName>
    </submittedName>
</protein>
<proteinExistence type="inferred from homology"/>
<dbReference type="InterPro" id="IPR037066">
    <property type="entry name" value="Plug_dom_sf"/>
</dbReference>
<keyword evidence="9 14" id="KW-0798">TonB box</keyword>
<evidence type="ECO:0000313" key="19">
    <source>
        <dbReference type="EMBL" id="TSE18497.1"/>
    </source>
</evidence>
<dbReference type="EMBL" id="VJNB01000013">
    <property type="protein sequence ID" value="TSE18497.1"/>
    <property type="molecule type" value="Genomic_DNA"/>
</dbReference>
<gene>
    <name evidence="19" type="primary">fecA</name>
    <name evidence="19" type="ORF">Talka_02140</name>
</gene>
<dbReference type="PANTHER" id="PTHR32552:SF81">
    <property type="entry name" value="TONB-DEPENDENT OUTER MEMBRANE RECEPTOR"/>
    <property type="match status" value="1"/>
</dbReference>
<dbReference type="Proteomes" id="UP000315736">
    <property type="component" value="Unassembled WGS sequence"/>
</dbReference>
<keyword evidence="3 13" id="KW-0813">Transport</keyword>
<keyword evidence="6 13" id="KW-0812">Transmembrane</keyword>
<evidence type="ECO:0000256" key="15">
    <source>
        <dbReference type="SAM" id="MobiDB-lite"/>
    </source>
</evidence>
<feature type="region of interest" description="Disordered" evidence="15">
    <location>
        <begin position="457"/>
        <end position="478"/>
    </location>
</feature>
<organism evidence="19 20">
    <name type="scientific">Tepidimonas alkaliphilus</name>
    <dbReference type="NCBI Taxonomy" id="2588942"/>
    <lineage>
        <taxon>Bacteria</taxon>
        <taxon>Pseudomonadati</taxon>
        <taxon>Pseudomonadota</taxon>
        <taxon>Betaproteobacteria</taxon>
        <taxon>Burkholderiales</taxon>
        <taxon>Tepidimonas</taxon>
    </lineage>
</organism>
<comment type="similarity">
    <text evidence="2 13 14">Belongs to the TonB-dependent receptor family.</text>
</comment>
<evidence type="ECO:0000256" key="9">
    <source>
        <dbReference type="ARBA" id="ARBA00023077"/>
    </source>
</evidence>
<dbReference type="PROSITE" id="PS52016">
    <property type="entry name" value="TONB_DEPENDENT_REC_3"/>
    <property type="match status" value="1"/>
</dbReference>
<keyword evidence="4 13" id="KW-1134">Transmembrane beta strand</keyword>
<keyword evidence="12 13" id="KW-0998">Cell outer membrane</keyword>
<dbReference type="Pfam" id="PF07715">
    <property type="entry name" value="Plug"/>
    <property type="match status" value="1"/>
</dbReference>
<dbReference type="Gene3D" id="2.40.170.20">
    <property type="entry name" value="TonB-dependent receptor, beta-barrel domain"/>
    <property type="match status" value="1"/>
</dbReference>
<evidence type="ECO:0000256" key="2">
    <source>
        <dbReference type="ARBA" id="ARBA00009810"/>
    </source>
</evidence>
<evidence type="ECO:0000256" key="7">
    <source>
        <dbReference type="ARBA" id="ARBA00023004"/>
    </source>
</evidence>
<dbReference type="AlphaFoldDB" id="A0A554W4J4"/>
<evidence type="ECO:0000256" key="11">
    <source>
        <dbReference type="ARBA" id="ARBA00023170"/>
    </source>
</evidence>
<evidence type="ECO:0000256" key="14">
    <source>
        <dbReference type="RuleBase" id="RU003357"/>
    </source>
</evidence>
<evidence type="ECO:0000256" key="6">
    <source>
        <dbReference type="ARBA" id="ARBA00022692"/>
    </source>
</evidence>
<feature type="domain" description="TonB-dependent receptor plug" evidence="18">
    <location>
        <begin position="71"/>
        <end position="179"/>
    </location>
</feature>
<keyword evidence="7" id="KW-0408">Iron</keyword>
<evidence type="ECO:0000256" key="5">
    <source>
        <dbReference type="ARBA" id="ARBA00022496"/>
    </source>
</evidence>
<evidence type="ECO:0000256" key="4">
    <source>
        <dbReference type="ARBA" id="ARBA00022452"/>
    </source>
</evidence>
<evidence type="ECO:0000256" key="10">
    <source>
        <dbReference type="ARBA" id="ARBA00023136"/>
    </source>
</evidence>
<keyword evidence="8" id="KW-0406">Ion transport</keyword>
<evidence type="ECO:0000256" key="12">
    <source>
        <dbReference type="ARBA" id="ARBA00023237"/>
    </source>
</evidence>
<feature type="signal peptide" evidence="16">
    <location>
        <begin position="1"/>
        <end position="29"/>
    </location>
</feature>
<keyword evidence="16" id="KW-0732">Signal</keyword>
<evidence type="ECO:0000256" key="1">
    <source>
        <dbReference type="ARBA" id="ARBA00004571"/>
    </source>
</evidence>
<keyword evidence="5" id="KW-0410">Iron transport</keyword>
<dbReference type="SUPFAM" id="SSF56935">
    <property type="entry name" value="Porins"/>
    <property type="match status" value="1"/>
</dbReference>
<keyword evidence="11" id="KW-0675">Receptor</keyword>
<feature type="chain" id="PRO_5021895091" evidence="16">
    <location>
        <begin position="30"/>
        <end position="741"/>
    </location>
</feature>